<evidence type="ECO:0000313" key="5">
    <source>
        <dbReference type="EMBL" id="TID16216.1"/>
    </source>
</evidence>
<keyword evidence="6" id="KW-1185">Reference proteome</keyword>
<keyword evidence="1" id="KW-0249">Electron transport</keyword>
<dbReference type="InterPro" id="IPR013112">
    <property type="entry name" value="FAD-bd_8"/>
</dbReference>
<dbReference type="AlphaFoldDB" id="A0A4T0WWJ8"/>
<evidence type="ECO:0000313" key="6">
    <source>
        <dbReference type="Proteomes" id="UP000307173"/>
    </source>
</evidence>
<dbReference type="Pfam" id="PF08022">
    <property type="entry name" value="FAD_binding_8"/>
    <property type="match status" value="1"/>
</dbReference>
<dbReference type="CDD" id="cd06186">
    <property type="entry name" value="NOX_Duox_like_FAD_NADP"/>
    <property type="match status" value="1"/>
</dbReference>
<protein>
    <submittedName>
        <fullName evidence="5">Uncharacterized protein</fullName>
    </submittedName>
</protein>
<proteinExistence type="predicted"/>
<dbReference type="InterPro" id="IPR013121">
    <property type="entry name" value="Fe_red_NAD-bd_6"/>
</dbReference>
<dbReference type="Gene3D" id="3.40.50.80">
    <property type="entry name" value="Nucleotide-binding domain of ferredoxin-NADP reductase (FNR) module"/>
    <property type="match status" value="1"/>
</dbReference>
<accession>A0A4T0WWJ8</accession>
<reference evidence="5 6" key="1">
    <citation type="journal article" date="2019" name="Front. Genet.">
        <title>Whole-Genome Sequencing of the Opportunistic Yeast Pathogen Candida inconspicua Uncovers Its Hybrid Origin.</title>
        <authorList>
            <person name="Mixao V."/>
            <person name="Hansen A.P."/>
            <person name="Saus E."/>
            <person name="Boekhout T."/>
            <person name="Lass-Florl C."/>
            <person name="Gabaldon T."/>
        </authorList>
    </citation>
    <scope>NUCLEOTIDE SEQUENCE [LARGE SCALE GENOMIC DNA]</scope>
    <source>
        <strain evidence="5 6">CBS 180</strain>
    </source>
</reference>
<dbReference type="InterPro" id="IPR039261">
    <property type="entry name" value="FNR_nucleotide-bd"/>
</dbReference>
<dbReference type="SUPFAM" id="SSF52343">
    <property type="entry name" value="Ferredoxin reductase-like, C-terminal NADP-linked domain"/>
    <property type="match status" value="1"/>
</dbReference>
<dbReference type="OrthoDB" id="17725at2759"/>
<comment type="caution">
    <text evidence="5">The sequence shown here is derived from an EMBL/GenBank/DDBJ whole genome shotgun (WGS) entry which is preliminary data.</text>
</comment>
<dbReference type="STRING" id="52247.A0A4T0WWJ8"/>
<sequence length="263" mass="29940">MTEIIEQPGSDYLIVKFPKSILPEQYLPACHVRIGLNKWSPIFLFTPSHPYTVSTTYEDRNLLSSLIIKKTRFQLEPFETYSIQPNFKSSLDLNFFKTAENACIVCGGAGISLGLGLFEYFKRCIVVDSRDIKLRLIWITRNEEDLYILKELNVTGVEVFITSGTASEDYAIEVAPDDVESGIPLTELENDLESINTYEQKFENVAVVGKRPKLDIMLEKTLSKTFDYANKWIVACGPSSLIADCKEISEEKNCQFFSEEYSF</sequence>
<evidence type="ECO:0000259" key="4">
    <source>
        <dbReference type="Pfam" id="PF08030"/>
    </source>
</evidence>
<evidence type="ECO:0000256" key="2">
    <source>
        <dbReference type="ARBA" id="ARBA00023002"/>
    </source>
</evidence>
<keyword evidence="1" id="KW-0813">Transport</keyword>
<feature type="domain" description="FAD-binding 8" evidence="3">
    <location>
        <begin position="9"/>
        <end position="71"/>
    </location>
</feature>
<dbReference type="Pfam" id="PF08030">
    <property type="entry name" value="NAD_binding_6"/>
    <property type="match status" value="1"/>
</dbReference>
<feature type="domain" description="Ferric reductase NAD binding" evidence="4">
    <location>
        <begin position="100"/>
        <end position="248"/>
    </location>
</feature>
<evidence type="ECO:0000259" key="3">
    <source>
        <dbReference type="Pfam" id="PF08022"/>
    </source>
</evidence>
<organism evidence="5 6">
    <name type="scientific">Pichia inconspicua</name>
    <dbReference type="NCBI Taxonomy" id="52247"/>
    <lineage>
        <taxon>Eukaryota</taxon>
        <taxon>Fungi</taxon>
        <taxon>Dikarya</taxon>
        <taxon>Ascomycota</taxon>
        <taxon>Saccharomycotina</taxon>
        <taxon>Pichiomycetes</taxon>
        <taxon>Pichiales</taxon>
        <taxon>Pichiaceae</taxon>
        <taxon>Pichia</taxon>
    </lineage>
</organism>
<dbReference type="EMBL" id="SELW01000645">
    <property type="protein sequence ID" value="TID16216.1"/>
    <property type="molecule type" value="Genomic_DNA"/>
</dbReference>
<dbReference type="Proteomes" id="UP000307173">
    <property type="component" value="Unassembled WGS sequence"/>
</dbReference>
<dbReference type="GO" id="GO:0016491">
    <property type="term" value="F:oxidoreductase activity"/>
    <property type="evidence" value="ECO:0007669"/>
    <property type="project" value="UniProtKB-KW"/>
</dbReference>
<gene>
    <name evidence="5" type="ORF">CANINC_004214</name>
</gene>
<name>A0A4T0WWJ8_9ASCO</name>
<keyword evidence="2" id="KW-0560">Oxidoreductase</keyword>
<evidence type="ECO:0000256" key="1">
    <source>
        <dbReference type="ARBA" id="ARBA00022982"/>
    </source>
</evidence>